<evidence type="ECO:0000313" key="1">
    <source>
        <dbReference type="EMBL" id="SMO43074.1"/>
    </source>
</evidence>
<accession>A0A521B7K4</accession>
<dbReference type="RefSeq" id="WP_185957425.1">
    <property type="nucleotide sequence ID" value="NZ_FXTB01000001.1"/>
</dbReference>
<dbReference type="EMBL" id="FXTB01000001">
    <property type="protein sequence ID" value="SMO43074.1"/>
    <property type="molecule type" value="Genomic_DNA"/>
</dbReference>
<keyword evidence="2" id="KW-1185">Reference proteome</keyword>
<dbReference type="Proteomes" id="UP000319040">
    <property type="component" value="Unassembled WGS sequence"/>
</dbReference>
<dbReference type="AlphaFoldDB" id="A0A521B7K4"/>
<proteinExistence type="predicted"/>
<reference evidence="1 2" key="1">
    <citation type="submission" date="2017-05" db="EMBL/GenBank/DDBJ databases">
        <authorList>
            <person name="Varghese N."/>
            <person name="Submissions S."/>
        </authorList>
    </citation>
    <scope>NUCLEOTIDE SEQUENCE [LARGE SCALE GENOMIC DNA]</scope>
    <source>
        <strain evidence="1 2">DSM 27040</strain>
    </source>
</reference>
<evidence type="ECO:0000313" key="2">
    <source>
        <dbReference type="Proteomes" id="UP000319040"/>
    </source>
</evidence>
<protein>
    <submittedName>
        <fullName evidence="1">Uncharacterized protein</fullName>
    </submittedName>
</protein>
<name>A0A521B7K4_SACCC</name>
<sequence length="46" mass="5518">MEFLLQLFAELVKGNENIYETKDELELAELEENQSVENIFTMMHFH</sequence>
<organism evidence="1 2">
    <name type="scientific">Saccharicrinis carchari</name>
    <dbReference type="NCBI Taxonomy" id="1168039"/>
    <lineage>
        <taxon>Bacteria</taxon>
        <taxon>Pseudomonadati</taxon>
        <taxon>Bacteroidota</taxon>
        <taxon>Bacteroidia</taxon>
        <taxon>Marinilabiliales</taxon>
        <taxon>Marinilabiliaceae</taxon>
        <taxon>Saccharicrinis</taxon>
    </lineage>
</organism>
<gene>
    <name evidence="1" type="ORF">SAMN06265379_101771</name>
</gene>